<keyword evidence="2" id="KW-1185">Reference proteome</keyword>
<accession>T0H9K3</accession>
<protein>
    <submittedName>
        <fullName evidence="1">Uncharacterized protein</fullName>
    </submittedName>
</protein>
<gene>
    <name evidence="1" type="ORF">LEP1GSC193_4064</name>
</gene>
<proteinExistence type="predicted"/>
<dbReference type="EMBL" id="AOHD02000037">
    <property type="protein sequence ID" value="EQA80458.1"/>
    <property type="molecule type" value="Genomic_DNA"/>
</dbReference>
<comment type="caution">
    <text evidence="1">The sequence shown here is derived from an EMBL/GenBank/DDBJ whole genome shotgun (WGS) entry which is preliminary data.</text>
</comment>
<organism evidence="1 2">
    <name type="scientific">Leptospira alstonii serovar Pingchang str. 80-412</name>
    <dbReference type="NCBI Taxonomy" id="1218564"/>
    <lineage>
        <taxon>Bacteria</taxon>
        <taxon>Pseudomonadati</taxon>
        <taxon>Spirochaetota</taxon>
        <taxon>Spirochaetia</taxon>
        <taxon>Leptospirales</taxon>
        <taxon>Leptospiraceae</taxon>
        <taxon>Leptospira</taxon>
    </lineage>
</organism>
<dbReference type="AlphaFoldDB" id="T0H9K3"/>
<dbReference type="Proteomes" id="UP000015445">
    <property type="component" value="Unassembled WGS sequence"/>
</dbReference>
<evidence type="ECO:0000313" key="1">
    <source>
        <dbReference type="EMBL" id="EQA80458.1"/>
    </source>
</evidence>
<name>T0H9K3_9LEPT</name>
<reference evidence="1" key="1">
    <citation type="submission" date="2013-05" db="EMBL/GenBank/DDBJ databases">
        <authorList>
            <person name="Harkins D.M."/>
            <person name="Durkin A.S."/>
            <person name="Brinkac L.M."/>
            <person name="Haft D.H."/>
            <person name="Selengut J.D."/>
            <person name="Sanka R."/>
            <person name="DePew J."/>
            <person name="Purushe J."/>
            <person name="Galloway R.L."/>
            <person name="Vinetz J.M."/>
            <person name="Sutton G.G."/>
            <person name="Nierman W.C."/>
            <person name="Fouts D.E."/>
        </authorList>
    </citation>
    <scope>NUCLEOTIDE SEQUENCE [LARGE SCALE GENOMIC DNA]</scope>
    <source>
        <strain evidence="1">80-412</strain>
    </source>
</reference>
<evidence type="ECO:0000313" key="2">
    <source>
        <dbReference type="Proteomes" id="UP000015445"/>
    </source>
</evidence>
<sequence>MKYTYIKKNHSPVKKTCKILNVSKSGYYECLKREDSERAKSNQKLDERFGFYLRNMRIDPGICEFIKTYVRKVLLYLRIEFTEECV</sequence>